<evidence type="ECO:0000259" key="4">
    <source>
        <dbReference type="PROSITE" id="PS50041"/>
    </source>
</evidence>
<comment type="caution">
    <text evidence="2">Lacks conserved residue(s) required for the propagation of feature annotation.</text>
</comment>
<feature type="domain" description="C-type lectin" evidence="4">
    <location>
        <begin position="105"/>
        <end position="214"/>
    </location>
</feature>
<feature type="domain" description="CUB" evidence="3">
    <location>
        <begin position="239"/>
        <end position="348"/>
    </location>
</feature>
<dbReference type="InterPro" id="IPR016187">
    <property type="entry name" value="CTDL_fold"/>
</dbReference>
<proteinExistence type="predicted"/>
<organism evidence="5 6">
    <name type="scientific">Pristionchus mayeri</name>
    <dbReference type="NCBI Taxonomy" id="1317129"/>
    <lineage>
        <taxon>Eukaryota</taxon>
        <taxon>Metazoa</taxon>
        <taxon>Ecdysozoa</taxon>
        <taxon>Nematoda</taxon>
        <taxon>Chromadorea</taxon>
        <taxon>Rhabditida</taxon>
        <taxon>Rhabditina</taxon>
        <taxon>Diplogasteromorpha</taxon>
        <taxon>Diplogasteroidea</taxon>
        <taxon>Neodiplogasteridae</taxon>
        <taxon>Pristionchus</taxon>
    </lineage>
</organism>
<dbReference type="InterPro" id="IPR001304">
    <property type="entry name" value="C-type_lectin-like"/>
</dbReference>
<protein>
    <recommendedName>
        <fullName evidence="7">C-type lectin</fullName>
    </recommendedName>
</protein>
<evidence type="ECO:0000256" key="2">
    <source>
        <dbReference type="PROSITE-ProRule" id="PRU00059"/>
    </source>
</evidence>
<dbReference type="SUPFAM" id="SSF56436">
    <property type="entry name" value="C-type lectin-like"/>
    <property type="match status" value="2"/>
</dbReference>
<dbReference type="PANTHER" id="PTHR22991:SF40">
    <property type="entry name" value="PROTEIN CBG13490"/>
    <property type="match status" value="1"/>
</dbReference>
<dbReference type="SMART" id="SM00034">
    <property type="entry name" value="CLECT"/>
    <property type="match status" value="1"/>
</dbReference>
<dbReference type="InterPro" id="IPR016186">
    <property type="entry name" value="C-type_lectin-like/link_sf"/>
</dbReference>
<reference evidence="6" key="1">
    <citation type="submission" date="2022-10" db="EMBL/GenBank/DDBJ databases">
        <title>Genome assembly of Pristionchus species.</title>
        <authorList>
            <person name="Yoshida K."/>
            <person name="Sommer R.J."/>
        </authorList>
    </citation>
    <scope>NUCLEOTIDE SEQUENCE [LARGE SCALE GENOMIC DNA]</scope>
    <source>
        <strain evidence="6">RS5460</strain>
    </source>
</reference>
<dbReference type="InterPro" id="IPR050976">
    <property type="entry name" value="Snaclec"/>
</dbReference>
<dbReference type="Gene3D" id="2.60.120.290">
    <property type="entry name" value="Spermadhesin, CUB domain"/>
    <property type="match status" value="1"/>
</dbReference>
<evidence type="ECO:0008006" key="7">
    <source>
        <dbReference type="Google" id="ProtNLM"/>
    </source>
</evidence>
<dbReference type="PROSITE" id="PS01180">
    <property type="entry name" value="CUB"/>
    <property type="match status" value="1"/>
</dbReference>
<keyword evidence="6" id="KW-1185">Reference proteome</keyword>
<dbReference type="PROSITE" id="PS50041">
    <property type="entry name" value="C_TYPE_LECTIN_2"/>
    <property type="match status" value="1"/>
</dbReference>
<accession>A0AAN5I2M3</accession>
<dbReference type="Proteomes" id="UP001328107">
    <property type="component" value="Unassembled WGS sequence"/>
</dbReference>
<feature type="non-terminal residue" evidence="5">
    <location>
        <position position="348"/>
    </location>
</feature>
<dbReference type="SUPFAM" id="SSF49854">
    <property type="entry name" value="Spermadhesin, CUB domain"/>
    <property type="match status" value="1"/>
</dbReference>
<evidence type="ECO:0000313" key="5">
    <source>
        <dbReference type="EMBL" id="GMR49454.1"/>
    </source>
</evidence>
<dbReference type="CDD" id="cd00037">
    <property type="entry name" value="CLECT"/>
    <property type="match status" value="2"/>
</dbReference>
<keyword evidence="1" id="KW-1015">Disulfide bond</keyword>
<dbReference type="Pfam" id="PF00059">
    <property type="entry name" value="Lectin_C"/>
    <property type="match status" value="1"/>
</dbReference>
<evidence type="ECO:0000259" key="3">
    <source>
        <dbReference type="PROSITE" id="PS01180"/>
    </source>
</evidence>
<sequence length="348" mass="38761">KENSAFNRFAKGDVYDMMELGYWIGLRCDEKKFYWVDGSPVDYTNFGDNTIKCNSTMANNRFYQAYDDGKWHYYVNWSSYSRGYVCQKNYRPEDSQCEEYELVPETTNCVAVYGDARTTTDAEKSCVATGGHLASIHDSTINDYIRRSTVALNLTNGVFIGLEQSGRNVSALTWKDKSKVDYTNIAPGFPNNSLGQCFAMQTSSTTGQWVNAICGSTKLPYACSMPALILPEKFETNECPTQNFTDGDTIYSPGFPIGNNTNSCEYIIIGPAGSKNVQVTVEFFESNKCCDSLTMYEGVVGEKQIAKLAGSTYTGKVYKSAQGPAMRLVYDVKSGQHVRGWQLKVKAI</sequence>
<dbReference type="Gene3D" id="3.10.100.10">
    <property type="entry name" value="Mannose-Binding Protein A, subunit A"/>
    <property type="match status" value="2"/>
</dbReference>
<gene>
    <name evidence="5" type="ORF">PMAYCL1PPCAC_19649</name>
</gene>
<evidence type="ECO:0000313" key="6">
    <source>
        <dbReference type="Proteomes" id="UP001328107"/>
    </source>
</evidence>
<feature type="non-terminal residue" evidence="5">
    <location>
        <position position="1"/>
    </location>
</feature>
<comment type="caution">
    <text evidence="5">The sequence shown here is derived from an EMBL/GenBank/DDBJ whole genome shotgun (WGS) entry which is preliminary data.</text>
</comment>
<dbReference type="AlphaFoldDB" id="A0AAN5I2M3"/>
<dbReference type="InterPro" id="IPR035914">
    <property type="entry name" value="Sperma_CUB_dom_sf"/>
</dbReference>
<dbReference type="PANTHER" id="PTHR22991">
    <property type="entry name" value="PROTEIN CBG13490"/>
    <property type="match status" value="1"/>
</dbReference>
<evidence type="ECO:0000256" key="1">
    <source>
        <dbReference type="ARBA" id="ARBA00023157"/>
    </source>
</evidence>
<name>A0AAN5I2M3_9BILA</name>
<dbReference type="EMBL" id="BTRK01000004">
    <property type="protein sequence ID" value="GMR49454.1"/>
    <property type="molecule type" value="Genomic_DNA"/>
</dbReference>
<dbReference type="InterPro" id="IPR000859">
    <property type="entry name" value="CUB_dom"/>
</dbReference>